<accession>A0A016UW95</accession>
<keyword evidence="3" id="KW-1185">Reference proteome</keyword>
<dbReference type="OrthoDB" id="5789733at2759"/>
<dbReference type="AlphaFoldDB" id="A0A016UW95"/>
<reference evidence="3" key="1">
    <citation type="journal article" date="2015" name="Nat. Genet.">
        <title>The genome and transcriptome of the zoonotic hookworm Ancylostoma ceylanicum identify infection-specific gene families.</title>
        <authorList>
            <person name="Schwarz E.M."/>
            <person name="Hu Y."/>
            <person name="Antoshechkin I."/>
            <person name="Miller M.M."/>
            <person name="Sternberg P.W."/>
            <person name="Aroian R.V."/>
        </authorList>
    </citation>
    <scope>NUCLEOTIDE SEQUENCE</scope>
    <source>
        <strain evidence="3">HY135</strain>
    </source>
</reference>
<dbReference type="STRING" id="53326.A0A016UW95"/>
<evidence type="ECO:0000259" key="1">
    <source>
        <dbReference type="Pfam" id="PF25558"/>
    </source>
</evidence>
<dbReference type="Pfam" id="PF25558">
    <property type="entry name" value="DUF7930"/>
    <property type="match status" value="1"/>
</dbReference>
<organism evidence="2 3">
    <name type="scientific">Ancylostoma ceylanicum</name>
    <dbReference type="NCBI Taxonomy" id="53326"/>
    <lineage>
        <taxon>Eukaryota</taxon>
        <taxon>Metazoa</taxon>
        <taxon>Ecdysozoa</taxon>
        <taxon>Nematoda</taxon>
        <taxon>Chromadorea</taxon>
        <taxon>Rhabditida</taxon>
        <taxon>Rhabditina</taxon>
        <taxon>Rhabditomorpha</taxon>
        <taxon>Strongyloidea</taxon>
        <taxon>Ancylostomatidae</taxon>
        <taxon>Ancylostomatinae</taxon>
        <taxon>Ancylostoma</taxon>
    </lineage>
</organism>
<feature type="domain" description="DUF7930" evidence="1">
    <location>
        <begin position="188"/>
        <end position="262"/>
    </location>
</feature>
<protein>
    <recommendedName>
        <fullName evidence="1">DUF7930 domain-containing protein</fullName>
    </recommendedName>
</protein>
<evidence type="ECO:0000313" key="3">
    <source>
        <dbReference type="Proteomes" id="UP000024635"/>
    </source>
</evidence>
<dbReference type="Proteomes" id="UP000024635">
    <property type="component" value="Unassembled WGS sequence"/>
</dbReference>
<comment type="caution">
    <text evidence="2">The sequence shown here is derived from an EMBL/GenBank/DDBJ whole genome shotgun (WGS) entry which is preliminary data.</text>
</comment>
<dbReference type="EMBL" id="JARK01001362">
    <property type="protein sequence ID" value="EYC18738.1"/>
    <property type="molecule type" value="Genomic_DNA"/>
</dbReference>
<dbReference type="InterPro" id="IPR057690">
    <property type="entry name" value="DUF7930"/>
</dbReference>
<gene>
    <name evidence="2" type="primary">Acey_s0026.g1340</name>
    <name evidence="2" type="synonym">Acey-Y104H12D.2</name>
    <name evidence="2" type="ORF">Y032_0026g1340</name>
</gene>
<evidence type="ECO:0000313" key="2">
    <source>
        <dbReference type="EMBL" id="EYC18738.1"/>
    </source>
</evidence>
<proteinExistence type="predicted"/>
<name>A0A016UW95_9BILA</name>
<sequence length="310" mass="33608">MVEKLSTTGRLSRVETKFAFIETSHGSAFCPLAAAIPANEHVPNFSMRYGVGDMVHVIMIAQEGKNGCKWRAVKVRLMVKPSENGCREGTSQEASGTPLTSKNNIYTNQVVVVTNVCETLAFGVNDTHGSVFIPGAAFSAQEVTRLNAYLNIGDELLVSMRPQTDVNGCKFIATSATKLKKSCEPQITGCGKIVSLTDTCAMVWSPVCGEIKCSLLSWIGGDGGTDAEWLTDLLNIGDSVLFTATKRNGSDEWKTIKWSARGFRIGSNRTTLADSYTQTAMSTSEITMRYIAPALGTILCEKPTLRSFLY</sequence>